<organism evidence="3">
    <name type="scientific">Perkinsus marinus (strain ATCC 50983 / TXsc)</name>
    <dbReference type="NCBI Taxonomy" id="423536"/>
    <lineage>
        <taxon>Eukaryota</taxon>
        <taxon>Sar</taxon>
        <taxon>Alveolata</taxon>
        <taxon>Perkinsozoa</taxon>
        <taxon>Perkinsea</taxon>
        <taxon>Perkinsida</taxon>
        <taxon>Perkinsidae</taxon>
        <taxon>Perkinsus</taxon>
    </lineage>
</organism>
<gene>
    <name evidence="2" type="ORF">Pmar_PMAR020401</name>
</gene>
<protein>
    <submittedName>
        <fullName evidence="2">Uncharacterized protein</fullName>
    </submittedName>
</protein>
<dbReference type="EMBL" id="GG679899">
    <property type="protein sequence ID" value="EER07242.1"/>
    <property type="molecule type" value="Genomic_DNA"/>
</dbReference>
<evidence type="ECO:0000256" key="1">
    <source>
        <dbReference type="SAM" id="MobiDB-lite"/>
    </source>
</evidence>
<name>C5L6Y0_PERM5</name>
<dbReference type="InParanoid" id="C5L6Y0"/>
<feature type="region of interest" description="Disordered" evidence="1">
    <location>
        <begin position="146"/>
        <end position="166"/>
    </location>
</feature>
<keyword evidence="3" id="KW-1185">Reference proteome</keyword>
<accession>C5L6Y0</accession>
<evidence type="ECO:0000313" key="3">
    <source>
        <dbReference type="Proteomes" id="UP000007800"/>
    </source>
</evidence>
<dbReference type="AlphaFoldDB" id="C5L6Y0"/>
<dbReference type="OrthoDB" id="8063408at2759"/>
<feature type="region of interest" description="Disordered" evidence="1">
    <location>
        <begin position="706"/>
        <end position="758"/>
    </location>
</feature>
<evidence type="ECO:0000313" key="2">
    <source>
        <dbReference type="EMBL" id="EER07242.1"/>
    </source>
</evidence>
<reference evidence="2 3" key="1">
    <citation type="submission" date="2008-07" db="EMBL/GenBank/DDBJ databases">
        <authorList>
            <person name="El-Sayed N."/>
            <person name="Caler E."/>
            <person name="Inman J."/>
            <person name="Amedeo P."/>
            <person name="Hass B."/>
            <person name="Wortman J."/>
        </authorList>
    </citation>
    <scope>NUCLEOTIDE SEQUENCE [LARGE SCALE GENOMIC DNA]</scope>
    <source>
        <strain evidence="3">ATCC 50983 / TXsc</strain>
    </source>
</reference>
<proteinExistence type="predicted"/>
<feature type="region of interest" description="Disordered" evidence="1">
    <location>
        <begin position="218"/>
        <end position="238"/>
    </location>
</feature>
<dbReference type="Proteomes" id="UP000007800">
    <property type="component" value="Unassembled WGS sequence"/>
</dbReference>
<feature type="compositionally biased region" description="Low complexity" evidence="1">
    <location>
        <begin position="713"/>
        <end position="729"/>
    </location>
</feature>
<dbReference type="GeneID" id="9060011"/>
<dbReference type="RefSeq" id="XP_002775426.1">
    <property type="nucleotide sequence ID" value="XM_002775380.1"/>
</dbReference>
<sequence>MSNSKKNLTIPAEVAATADGDHLRRLDAVCRFCFTRLVLPKRGTVANAPTQEVCERALKFYQVDFHAEIANLRLPKVLCNACRTRLAKMKSGEINVDEWNAQKRHYYDALFVNHDPVSTRQTAVCSEADRCRVCLIATERVPNFVKKAQSNAPKPGRPSKRSPIRGLCSRCGDPLDEHDDRRCASSAKRPRRAGEKFAERVCARGHTDKLVAQRLEERFKESSASGSETPMPSGASLDSHHYLGVSSFSYEGEDDAVELSRESARDLLRLGQLGLGMRSARELCKILRRSGVYFPEGGLKRALEEKWEVFGPLFRSEVLPLQVDRRSEPTSTPFAFCTDINALLNIVTADEANRITRLKLQFDGGQQFLKLSVNIVTMKEGSLYVPCPNSVLKNFVVGMGQASETRQNLEQVFGYSSVKALFDLDIPKQVACDLKVSAMMVGIQMASCKYPCPFCLYRKGDSEGSAPARTWQQHIKDLESEAHSVVARPVVQWVNSPLEFISLSPLHLLLGIVNKLYDKARPAETSGAPHSLYPRHCRALVKYNIRRSVYFDGAFEGNGCSRFLDEVAVDHIPFEQRATPFVMALKAFKVVKDKCLGLVRKEGWREAISSFQSAWQATDMPYTLKVHVLCNHVEEYFKYFEPVPDAGLGLSSEQSGESLHARLQRVWNLRFKVNPENEAFSERLVDCMVSYNWNLQWDGATRALTEKKDSSSCHETASSSSPSRGSRSSQITVEWDSASSVEDSDDADSQESSSVSLD</sequence>